<reference evidence="2" key="1">
    <citation type="journal article" date="2020" name="Stud. Mycol.">
        <title>101 Dothideomycetes genomes: a test case for predicting lifestyles and emergence of pathogens.</title>
        <authorList>
            <person name="Haridas S."/>
            <person name="Albert R."/>
            <person name="Binder M."/>
            <person name="Bloem J."/>
            <person name="Labutti K."/>
            <person name="Salamov A."/>
            <person name="Andreopoulos B."/>
            <person name="Baker S."/>
            <person name="Barry K."/>
            <person name="Bills G."/>
            <person name="Bluhm B."/>
            <person name="Cannon C."/>
            <person name="Castanera R."/>
            <person name="Culley D."/>
            <person name="Daum C."/>
            <person name="Ezra D."/>
            <person name="Gonzalez J."/>
            <person name="Henrissat B."/>
            <person name="Kuo A."/>
            <person name="Liang C."/>
            <person name="Lipzen A."/>
            <person name="Lutzoni F."/>
            <person name="Magnuson J."/>
            <person name="Mondo S."/>
            <person name="Nolan M."/>
            <person name="Ohm R."/>
            <person name="Pangilinan J."/>
            <person name="Park H.-J."/>
            <person name="Ramirez L."/>
            <person name="Alfaro M."/>
            <person name="Sun H."/>
            <person name="Tritt A."/>
            <person name="Yoshinaga Y."/>
            <person name="Zwiers L.-H."/>
            <person name="Turgeon B."/>
            <person name="Goodwin S."/>
            <person name="Spatafora J."/>
            <person name="Crous P."/>
            <person name="Grigoriev I."/>
        </authorList>
    </citation>
    <scope>NUCLEOTIDE SEQUENCE</scope>
    <source>
        <strain evidence="2">CBS 473.64</strain>
    </source>
</reference>
<dbReference type="PANTHER" id="PTHR38790:SF4">
    <property type="entry name" value="2EXR DOMAIN-CONTAINING PROTEIN"/>
    <property type="match status" value="1"/>
</dbReference>
<keyword evidence="3" id="KW-1185">Reference proteome</keyword>
<evidence type="ECO:0000313" key="2">
    <source>
        <dbReference type="EMBL" id="KAF2635356.1"/>
    </source>
</evidence>
<evidence type="ECO:0000313" key="3">
    <source>
        <dbReference type="Proteomes" id="UP000799753"/>
    </source>
</evidence>
<dbReference type="Proteomes" id="UP000799753">
    <property type="component" value="Unassembled WGS sequence"/>
</dbReference>
<dbReference type="PANTHER" id="PTHR38790">
    <property type="entry name" value="2EXR DOMAIN-CONTAINING PROTEIN-RELATED"/>
    <property type="match status" value="1"/>
</dbReference>
<gene>
    <name evidence="2" type="ORF">P280DRAFT_196983</name>
</gene>
<dbReference type="OrthoDB" id="3659303at2759"/>
<name>A0A6A6RJI3_9PLEO</name>
<dbReference type="Pfam" id="PF24864">
    <property type="entry name" value="DUF7730"/>
    <property type="match status" value="1"/>
</dbReference>
<feature type="domain" description="DUF7730" evidence="1">
    <location>
        <begin position="30"/>
        <end position="156"/>
    </location>
</feature>
<accession>A0A6A6RJI3</accession>
<dbReference type="EMBL" id="MU006808">
    <property type="protein sequence ID" value="KAF2635356.1"/>
    <property type="molecule type" value="Genomic_DNA"/>
</dbReference>
<proteinExistence type="predicted"/>
<dbReference type="AlphaFoldDB" id="A0A6A6RJI3"/>
<evidence type="ECO:0000259" key="1">
    <source>
        <dbReference type="Pfam" id="PF24864"/>
    </source>
</evidence>
<organism evidence="2 3">
    <name type="scientific">Massarina eburnea CBS 473.64</name>
    <dbReference type="NCBI Taxonomy" id="1395130"/>
    <lineage>
        <taxon>Eukaryota</taxon>
        <taxon>Fungi</taxon>
        <taxon>Dikarya</taxon>
        <taxon>Ascomycota</taxon>
        <taxon>Pezizomycotina</taxon>
        <taxon>Dothideomycetes</taxon>
        <taxon>Pleosporomycetidae</taxon>
        <taxon>Pleosporales</taxon>
        <taxon>Massarineae</taxon>
        <taxon>Massarinaceae</taxon>
        <taxon>Massarina</taxon>
    </lineage>
</organism>
<protein>
    <recommendedName>
        <fullName evidence="1">DUF7730 domain-containing protein</fullName>
    </recommendedName>
</protein>
<dbReference type="InterPro" id="IPR056632">
    <property type="entry name" value="DUF7730"/>
</dbReference>
<sequence>MQDPKASATNMHQETTTFSDEIRLVISLRNQQKSALLSLPAEVRIMIYKYVLGGSPLHAQSPFRHLPLRTRLRAYRPRFTWNRDLRLSEREKEYKATPHKTAGALNLLQVCRQIHAEARLIPFALNTIVFHPCPTRIWLDGRDPEQLKAITSIQIEHLYKLGTRSMLETGLDFQELPALEKIHVNFSAPNGIERAESMNEAVILKDMIERLNRGIKLTAWGIGINPISWENAVLKDLHGFL</sequence>